<reference evidence="5" key="1">
    <citation type="submission" date="2018-07" db="EMBL/GenBank/DDBJ databases">
        <authorList>
            <person name="Safronova V.I."/>
            <person name="Chirak E.R."/>
            <person name="Sazanova A.L."/>
        </authorList>
    </citation>
    <scope>NUCLEOTIDE SEQUENCE [LARGE SCALE GENOMIC DNA]</scope>
    <source>
        <strain evidence="5">RCAM04685</strain>
    </source>
</reference>
<dbReference type="InterPro" id="IPR016181">
    <property type="entry name" value="Acyl_CoA_acyltransferase"/>
</dbReference>
<organism evidence="4 5">
    <name type="scientific">Bosea caraganae</name>
    <dbReference type="NCBI Taxonomy" id="2763117"/>
    <lineage>
        <taxon>Bacteria</taxon>
        <taxon>Pseudomonadati</taxon>
        <taxon>Pseudomonadota</taxon>
        <taxon>Alphaproteobacteria</taxon>
        <taxon>Hyphomicrobiales</taxon>
        <taxon>Boseaceae</taxon>
        <taxon>Bosea</taxon>
    </lineage>
</organism>
<evidence type="ECO:0000256" key="1">
    <source>
        <dbReference type="ARBA" id="ARBA00022679"/>
    </source>
</evidence>
<dbReference type="PANTHER" id="PTHR10545">
    <property type="entry name" value="DIAMINE N-ACETYLTRANSFERASE"/>
    <property type="match status" value="1"/>
</dbReference>
<dbReference type="Gene3D" id="3.40.630.30">
    <property type="match status" value="1"/>
</dbReference>
<protein>
    <submittedName>
        <fullName evidence="4">GNAT family N-acetyltransferase</fullName>
    </submittedName>
</protein>
<keyword evidence="1 4" id="KW-0808">Transferase</keyword>
<dbReference type="InterPro" id="IPR051016">
    <property type="entry name" value="Diverse_Substrate_AcTransf"/>
</dbReference>
<evidence type="ECO:0000256" key="2">
    <source>
        <dbReference type="ARBA" id="ARBA00023315"/>
    </source>
</evidence>
<feature type="domain" description="N-acetyltransferase" evidence="3">
    <location>
        <begin position="4"/>
        <end position="150"/>
    </location>
</feature>
<dbReference type="Pfam" id="PF00583">
    <property type="entry name" value="Acetyltransf_1"/>
    <property type="match status" value="1"/>
</dbReference>
<dbReference type="OrthoDB" id="9805924at2"/>
<dbReference type="Proteomes" id="UP000255207">
    <property type="component" value="Unassembled WGS sequence"/>
</dbReference>
<dbReference type="RefSeq" id="WP_114830268.1">
    <property type="nucleotide sequence ID" value="NZ_QQTO01000023.1"/>
</dbReference>
<name>A0A370L448_9HYPH</name>
<evidence type="ECO:0000313" key="5">
    <source>
        <dbReference type="Proteomes" id="UP000255207"/>
    </source>
</evidence>
<keyword evidence="5" id="KW-1185">Reference proteome</keyword>
<dbReference type="PANTHER" id="PTHR10545:SF42">
    <property type="entry name" value="ACETYLTRANSFERASE"/>
    <property type="match status" value="1"/>
</dbReference>
<dbReference type="CDD" id="cd04301">
    <property type="entry name" value="NAT_SF"/>
    <property type="match status" value="1"/>
</dbReference>
<proteinExistence type="predicted"/>
<dbReference type="EMBL" id="QQTP01000008">
    <property type="protein sequence ID" value="RDJ23643.1"/>
    <property type="molecule type" value="Genomic_DNA"/>
</dbReference>
<dbReference type="AlphaFoldDB" id="A0A370L448"/>
<keyword evidence="2" id="KW-0012">Acyltransferase</keyword>
<accession>A0A370L448</accession>
<dbReference type="PROSITE" id="PS51186">
    <property type="entry name" value="GNAT"/>
    <property type="match status" value="1"/>
</dbReference>
<sequence length="150" mass="16861">MSEITIRPLVASDRAAWAPLWQGYLTFYKSTLPQEIYDLTFARLTGGTEPMGGFIAEQGGKAVGLVHWVAHRTCWSAKDICYLQDLFVSPDIRGGGAGRKLIEAVRQMAEDKGYFRVYWHTQETNAQARELYDKVAESGFIVYRQALPPA</sequence>
<gene>
    <name evidence="4" type="ORF">DWE98_15985</name>
</gene>
<dbReference type="InterPro" id="IPR000182">
    <property type="entry name" value="GNAT_dom"/>
</dbReference>
<dbReference type="SUPFAM" id="SSF55729">
    <property type="entry name" value="Acyl-CoA N-acyltransferases (Nat)"/>
    <property type="match status" value="1"/>
</dbReference>
<dbReference type="GO" id="GO:0008080">
    <property type="term" value="F:N-acetyltransferase activity"/>
    <property type="evidence" value="ECO:0007669"/>
    <property type="project" value="TreeGrafter"/>
</dbReference>
<comment type="caution">
    <text evidence="4">The sequence shown here is derived from an EMBL/GenBank/DDBJ whole genome shotgun (WGS) entry which is preliminary data.</text>
</comment>
<evidence type="ECO:0000259" key="3">
    <source>
        <dbReference type="PROSITE" id="PS51186"/>
    </source>
</evidence>
<evidence type="ECO:0000313" key="4">
    <source>
        <dbReference type="EMBL" id="RDJ23643.1"/>
    </source>
</evidence>